<feature type="domain" description="Plastocyanin-like" evidence="4">
    <location>
        <begin position="369"/>
        <end position="487"/>
    </location>
</feature>
<dbReference type="SUPFAM" id="SSF49503">
    <property type="entry name" value="Cupredoxins"/>
    <property type="match status" value="3"/>
</dbReference>
<comment type="similarity">
    <text evidence="1">Belongs to the multicopper oxidase family.</text>
</comment>
<dbReference type="Pfam" id="PF07731">
    <property type="entry name" value="Cu-oxidase_2"/>
    <property type="match status" value="1"/>
</dbReference>
<reference evidence="6 7" key="1">
    <citation type="submission" date="2012-02" db="EMBL/GenBank/DDBJ databases">
        <title>Complete genome sequence of Actinoplanes missouriensis 431 (= NBRC 102363).</title>
        <authorList>
            <person name="Ohnishi Y."/>
            <person name="Ishikawa J."/>
            <person name="Sekine M."/>
            <person name="Hosoyama A."/>
            <person name="Harada T."/>
            <person name="Narita H."/>
            <person name="Hata T."/>
            <person name="Konno Y."/>
            <person name="Tutikane K."/>
            <person name="Fujita N."/>
            <person name="Horinouchi S."/>
            <person name="Hayakawa M."/>
        </authorList>
    </citation>
    <scope>NUCLEOTIDE SEQUENCE [LARGE SCALE GENOMIC DNA]</scope>
    <source>
        <strain evidence="7">ATCC 14538 / DSM 43046 / CBS 188.64 / JCM 3121 / NBRC 102363 / NCIMB 12654 / NRRL B-3342 / UNCC 431</strain>
    </source>
</reference>
<dbReference type="Pfam" id="PF07732">
    <property type="entry name" value="Cu-oxidase_3"/>
    <property type="match status" value="1"/>
</dbReference>
<dbReference type="EMBL" id="AP012319">
    <property type="protein sequence ID" value="BAL88464.1"/>
    <property type="molecule type" value="Genomic_DNA"/>
</dbReference>
<evidence type="ECO:0000256" key="1">
    <source>
        <dbReference type="ARBA" id="ARBA00010609"/>
    </source>
</evidence>
<name>I0H627_ACTM4</name>
<dbReference type="GO" id="GO:0016491">
    <property type="term" value="F:oxidoreductase activity"/>
    <property type="evidence" value="ECO:0007669"/>
    <property type="project" value="InterPro"/>
</dbReference>
<dbReference type="OrthoDB" id="345021at2"/>
<dbReference type="InterPro" id="IPR011706">
    <property type="entry name" value="Cu-oxidase_C"/>
</dbReference>
<sequence>MDRRHLLAAGVLAATGSVVASTHGASADAGTPDPLPDHLRHRATGETAVADPGVTPYTVGLTIPGQLRPTRVYADHDYYEHTMESAEVRILPGVKTTALTFGGSFIGPTIRAKAGRTVRIKYTNRLTEPANVHLHGGHVAADNDGHPMDTIPPGASRVYEYPNRQDPAMLWYHDHTHHREAEHVYRGMHGFYLLESDAEKQLNLPSGKYDVPMMIRDAAFDENGQLVFDDTVDPLQTRLTTMVNGKVQPYFAVAARRYRFRLLNTSNHRTFHLSFGDLPVVQVGSDGGLLPRPVPVTELSISPAERIDVVVDFGGRAIGSRFLLQTAELGPVLRFDVDRKAKDTSIVPAVLRTMPAPPVPIRERDITLGLSPDQQWFWIDGKPYDPYRIDATVRRGTTEIWNVHNADTDFGGIEHVFHMHLVQFRVLDRDGAPPLPGESGFKDTVHIPGGTSVRLLAKFTDFTGVYAYHCHMMEHASTFQMMAQMEVVT</sequence>
<dbReference type="InterPro" id="IPR001117">
    <property type="entry name" value="Cu-oxidase_2nd"/>
</dbReference>
<dbReference type="Gene3D" id="2.60.40.420">
    <property type="entry name" value="Cupredoxins - blue copper proteins"/>
    <property type="match status" value="3"/>
</dbReference>
<dbReference type="CDD" id="cd13890">
    <property type="entry name" value="CuRO_3_CueO_FtsP"/>
    <property type="match status" value="1"/>
</dbReference>
<dbReference type="KEGG" id="ams:AMIS_32440"/>
<feature type="domain" description="Plastocyanin-like" evidence="5">
    <location>
        <begin position="84"/>
        <end position="197"/>
    </location>
</feature>
<dbReference type="InterPro" id="IPR045087">
    <property type="entry name" value="Cu-oxidase_fam"/>
</dbReference>
<proteinExistence type="inferred from homology"/>
<dbReference type="PANTHER" id="PTHR48267">
    <property type="entry name" value="CUPREDOXIN SUPERFAMILY PROTEIN"/>
    <property type="match status" value="1"/>
</dbReference>
<evidence type="ECO:0000259" key="3">
    <source>
        <dbReference type="Pfam" id="PF00394"/>
    </source>
</evidence>
<evidence type="ECO:0000256" key="2">
    <source>
        <dbReference type="SAM" id="SignalP"/>
    </source>
</evidence>
<keyword evidence="2" id="KW-0732">Signal</keyword>
<protein>
    <submittedName>
        <fullName evidence="6">Putative multicopper oxidase</fullName>
    </submittedName>
</protein>
<dbReference type="GO" id="GO:0005507">
    <property type="term" value="F:copper ion binding"/>
    <property type="evidence" value="ECO:0007669"/>
    <property type="project" value="InterPro"/>
</dbReference>
<gene>
    <name evidence="6" type="ordered locus">AMIS_32440</name>
</gene>
<dbReference type="InterPro" id="IPR008972">
    <property type="entry name" value="Cupredoxin"/>
</dbReference>
<dbReference type="HOGENOM" id="CLU_009100_2_2_11"/>
<dbReference type="InterPro" id="IPR011707">
    <property type="entry name" value="Cu-oxidase-like_N"/>
</dbReference>
<dbReference type="PATRIC" id="fig|512565.3.peg.3239"/>
<evidence type="ECO:0000313" key="7">
    <source>
        <dbReference type="Proteomes" id="UP000007882"/>
    </source>
</evidence>
<evidence type="ECO:0000259" key="5">
    <source>
        <dbReference type="Pfam" id="PF07732"/>
    </source>
</evidence>
<evidence type="ECO:0000313" key="6">
    <source>
        <dbReference type="EMBL" id="BAL88464.1"/>
    </source>
</evidence>
<feature type="domain" description="Plastocyanin-like" evidence="3">
    <location>
        <begin position="254"/>
        <end position="313"/>
    </location>
</feature>
<dbReference type="AlphaFoldDB" id="I0H627"/>
<dbReference type="STRING" id="512565.AMIS_32440"/>
<accession>I0H627</accession>
<dbReference type="Proteomes" id="UP000007882">
    <property type="component" value="Chromosome"/>
</dbReference>
<dbReference type="Pfam" id="PF00394">
    <property type="entry name" value="Cu-oxidase"/>
    <property type="match status" value="1"/>
</dbReference>
<organism evidence="6 7">
    <name type="scientific">Actinoplanes missouriensis (strain ATCC 14538 / DSM 43046 / CBS 188.64 / JCM 3121 / NBRC 102363 / NCIMB 12654 / NRRL B-3342 / UNCC 431)</name>
    <dbReference type="NCBI Taxonomy" id="512565"/>
    <lineage>
        <taxon>Bacteria</taxon>
        <taxon>Bacillati</taxon>
        <taxon>Actinomycetota</taxon>
        <taxon>Actinomycetes</taxon>
        <taxon>Micromonosporales</taxon>
        <taxon>Micromonosporaceae</taxon>
        <taxon>Actinoplanes</taxon>
    </lineage>
</organism>
<feature type="signal peptide" evidence="2">
    <location>
        <begin position="1"/>
        <end position="20"/>
    </location>
</feature>
<keyword evidence="7" id="KW-1185">Reference proteome</keyword>
<dbReference type="eggNOG" id="COG2132">
    <property type="taxonomic scope" value="Bacteria"/>
</dbReference>
<dbReference type="PANTHER" id="PTHR48267:SF1">
    <property type="entry name" value="BILIRUBIN OXIDASE"/>
    <property type="match status" value="1"/>
</dbReference>
<dbReference type="RefSeq" id="WP_014443359.1">
    <property type="nucleotide sequence ID" value="NC_017093.1"/>
</dbReference>
<evidence type="ECO:0000259" key="4">
    <source>
        <dbReference type="Pfam" id="PF07731"/>
    </source>
</evidence>
<feature type="chain" id="PRO_5039228859" evidence="2">
    <location>
        <begin position="21"/>
        <end position="489"/>
    </location>
</feature>